<comment type="caution">
    <text evidence="2">The sequence shown here is derived from an EMBL/GenBank/DDBJ whole genome shotgun (WGS) entry which is preliminary data.</text>
</comment>
<sequence>MPKGLIPLMLSPSLTESFGSGPSRTSVILPAGQYINPSAAASSASPAHKRNASDVTPMIKLSRPPVRTTKRHSQQVPASLPVLPFTSAEWKRAITEIKKCYVTRRYRACSARCNEILTNTKDLSLVQPAYLIYLNFYAAASLEMCARPLQPGSSYRTSLLQQARGHYNAAQPLIRQAEEAAVAQSRSTSAASSLPSLHSPSGSVSSRAWTPESCVMTPNWSHSRKSSLSQESRSGDRQRPKKKVSFELPKDKDRWSFRLPEPVVRPDSPTLGFDDDYFVSGASRQDLPDLPVAASKRWSQQDIEIDPLHSPASSPPPMPSISEDEEPSPSSSPSSEGFGPDVCPFGQFGAADPESARNVSRYCETLSSLKTQVNSHMSSLKQLLEADEQLQAQHDQPESPLLYDATTIKSAHFNRTSLGGRQRSSSSMSFSSIGSIGGDDDEARAQDRIARIDKLRMNGWKRKRFDASRYEVLCGTVMAELNAN</sequence>
<evidence type="ECO:0000256" key="1">
    <source>
        <dbReference type="SAM" id="MobiDB-lite"/>
    </source>
</evidence>
<organism evidence="2 3">
    <name type="scientific">Diaporthe vaccinii</name>
    <dbReference type="NCBI Taxonomy" id="105482"/>
    <lineage>
        <taxon>Eukaryota</taxon>
        <taxon>Fungi</taxon>
        <taxon>Dikarya</taxon>
        <taxon>Ascomycota</taxon>
        <taxon>Pezizomycotina</taxon>
        <taxon>Sordariomycetes</taxon>
        <taxon>Sordariomycetidae</taxon>
        <taxon>Diaporthales</taxon>
        <taxon>Diaporthaceae</taxon>
        <taxon>Diaporthe</taxon>
        <taxon>Diaporthe eres species complex</taxon>
    </lineage>
</organism>
<feature type="compositionally biased region" description="Low complexity" evidence="1">
    <location>
        <begin position="185"/>
        <end position="207"/>
    </location>
</feature>
<evidence type="ECO:0000313" key="2">
    <source>
        <dbReference type="EMBL" id="KAL2288222.1"/>
    </source>
</evidence>
<accession>A0ABR4F0M4</accession>
<feature type="compositionally biased region" description="Low complexity" evidence="1">
    <location>
        <begin position="417"/>
        <end position="434"/>
    </location>
</feature>
<feature type="region of interest" description="Disordered" evidence="1">
    <location>
        <begin position="417"/>
        <end position="441"/>
    </location>
</feature>
<name>A0ABR4F0M4_9PEZI</name>
<feature type="region of interest" description="Disordered" evidence="1">
    <location>
        <begin position="185"/>
        <end position="248"/>
    </location>
</feature>
<feature type="region of interest" description="Disordered" evidence="1">
    <location>
        <begin position="306"/>
        <end position="349"/>
    </location>
</feature>
<evidence type="ECO:0000313" key="3">
    <source>
        <dbReference type="Proteomes" id="UP001600888"/>
    </source>
</evidence>
<feature type="compositionally biased region" description="Basic and acidic residues" evidence="1">
    <location>
        <begin position="233"/>
        <end position="248"/>
    </location>
</feature>
<reference evidence="2 3" key="1">
    <citation type="submission" date="2024-03" db="EMBL/GenBank/DDBJ databases">
        <title>A high-quality draft genome sequence of Diaporthe vaccinii, a causative agent of upright dieback and viscid rot disease in cranberry plants.</title>
        <authorList>
            <person name="Sarrasin M."/>
            <person name="Lang B.F."/>
            <person name="Burger G."/>
        </authorList>
    </citation>
    <scope>NUCLEOTIDE SEQUENCE [LARGE SCALE GENOMIC DNA]</scope>
    <source>
        <strain evidence="2 3">IS7</strain>
    </source>
</reference>
<dbReference type="EMBL" id="JBAWTH010000017">
    <property type="protein sequence ID" value="KAL2288222.1"/>
    <property type="molecule type" value="Genomic_DNA"/>
</dbReference>
<dbReference type="Proteomes" id="UP001600888">
    <property type="component" value="Unassembled WGS sequence"/>
</dbReference>
<keyword evidence="3" id="KW-1185">Reference proteome</keyword>
<protein>
    <submittedName>
        <fullName evidence="2">Uncharacterized protein</fullName>
    </submittedName>
</protein>
<proteinExistence type="predicted"/>
<gene>
    <name evidence="2" type="ORF">FJTKL_04302</name>
</gene>